<dbReference type="Proteomes" id="UP001211173">
    <property type="component" value="Unassembled WGS sequence"/>
</dbReference>
<dbReference type="SUPFAM" id="SSF109709">
    <property type="entry name" value="KorB DNA-binding domain-like"/>
    <property type="match status" value="1"/>
</dbReference>
<dbReference type="InterPro" id="IPR003115">
    <property type="entry name" value="ParB_N"/>
</dbReference>
<dbReference type="AlphaFoldDB" id="A0AAW6CPB8"/>
<dbReference type="EMBL" id="JAQLWV010000039">
    <property type="protein sequence ID" value="MDB7935210.1"/>
    <property type="molecule type" value="Genomic_DNA"/>
</dbReference>
<dbReference type="SUPFAM" id="SSF110849">
    <property type="entry name" value="ParB/Sulfiredoxin"/>
    <property type="match status" value="1"/>
</dbReference>
<accession>A0AAW6CPB8</accession>
<dbReference type="InterPro" id="IPR036086">
    <property type="entry name" value="ParB/Sulfiredoxin_sf"/>
</dbReference>
<dbReference type="InterPro" id="IPR050336">
    <property type="entry name" value="Chromosome_partition/occlusion"/>
</dbReference>
<dbReference type="GO" id="GO:0007059">
    <property type="term" value="P:chromosome segregation"/>
    <property type="evidence" value="ECO:0007669"/>
    <property type="project" value="TreeGrafter"/>
</dbReference>
<reference evidence="2" key="1">
    <citation type="submission" date="2023-01" db="EMBL/GenBank/DDBJ databases">
        <title>Human gut microbiome strain richness.</title>
        <authorList>
            <person name="Chen-Liaw A."/>
        </authorList>
    </citation>
    <scope>NUCLEOTIDE SEQUENCE</scope>
    <source>
        <strain evidence="2">1001287st1_F4_1001285I_161205</strain>
    </source>
</reference>
<evidence type="ECO:0000313" key="2">
    <source>
        <dbReference type="EMBL" id="MDB7935210.1"/>
    </source>
</evidence>
<dbReference type="GO" id="GO:0005694">
    <property type="term" value="C:chromosome"/>
    <property type="evidence" value="ECO:0007669"/>
    <property type="project" value="TreeGrafter"/>
</dbReference>
<dbReference type="PANTHER" id="PTHR33375">
    <property type="entry name" value="CHROMOSOME-PARTITIONING PROTEIN PARB-RELATED"/>
    <property type="match status" value="1"/>
</dbReference>
<evidence type="ECO:0000259" key="1">
    <source>
        <dbReference type="SMART" id="SM00470"/>
    </source>
</evidence>
<dbReference type="RefSeq" id="WP_195383900.1">
    <property type="nucleotide sequence ID" value="NZ_JADMVZ010000006.1"/>
</dbReference>
<organism evidence="2 3">
    <name type="scientific">Flavonifractor plautii</name>
    <name type="common">Fusobacterium plautii</name>
    <dbReference type="NCBI Taxonomy" id="292800"/>
    <lineage>
        <taxon>Bacteria</taxon>
        <taxon>Bacillati</taxon>
        <taxon>Bacillota</taxon>
        <taxon>Clostridia</taxon>
        <taxon>Eubacteriales</taxon>
        <taxon>Oscillospiraceae</taxon>
        <taxon>Flavonifractor</taxon>
    </lineage>
</organism>
<dbReference type="Pfam" id="PF02195">
    <property type="entry name" value="ParB_N"/>
    <property type="match status" value="1"/>
</dbReference>
<dbReference type="Gene3D" id="3.90.1530.30">
    <property type="match status" value="1"/>
</dbReference>
<gene>
    <name evidence="2" type="ORF">PNE06_19175</name>
</gene>
<protein>
    <submittedName>
        <fullName evidence="2">ParB N-terminal domain-containing protein</fullName>
    </submittedName>
</protein>
<dbReference type="SMART" id="SM00470">
    <property type="entry name" value="ParB"/>
    <property type="match status" value="1"/>
</dbReference>
<sequence length="335" mass="37710">MAKTSMDAVLKRRMAASHQASELHTSDDAYQQIFQRAPPPAPAQICELPLDKLDSFFTADIGFKLYPPLKLKAFAQQLQEEGLLIRVIVRRIPGTDRYEILAGHNRVEAAKISGWTTIGAEIVEADDARAITIATVTNLIQRQDLSIMERGKAYKALLDVKNQQGHRSDLVIGTSGENRQKYSARALVAEFFGVTEYEIRKVIRLTQLIPELQDILENTPKQLNLACADLVADYDAESQAAFVEICSVEGYRINKSTMQYIVRACPPPTAQKQAVFAAWREARAKEEKKLTAPPKKITFDRRKFAPYLDKLGSDREIEALFLQFLRERAKSTIIS</sequence>
<proteinExistence type="predicted"/>
<evidence type="ECO:0000313" key="3">
    <source>
        <dbReference type="Proteomes" id="UP001211173"/>
    </source>
</evidence>
<dbReference type="Gene3D" id="1.10.10.2830">
    <property type="match status" value="1"/>
</dbReference>
<feature type="domain" description="ParB-like N-terminal" evidence="1">
    <location>
        <begin position="46"/>
        <end position="139"/>
    </location>
</feature>
<comment type="caution">
    <text evidence="2">The sequence shown here is derived from an EMBL/GenBank/DDBJ whole genome shotgun (WGS) entry which is preliminary data.</text>
</comment>
<name>A0AAW6CPB8_FLAPL</name>
<dbReference type="PANTHER" id="PTHR33375:SF1">
    <property type="entry name" value="CHROMOSOME-PARTITIONING PROTEIN PARB-RELATED"/>
    <property type="match status" value="1"/>
</dbReference>